<dbReference type="EMBL" id="OU015566">
    <property type="protein sequence ID" value="CAG5101835.1"/>
    <property type="molecule type" value="Genomic_DNA"/>
</dbReference>
<accession>A0ABN7SPU7</accession>
<evidence type="ECO:0000313" key="2">
    <source>
        <dbReference type="Proteomes" id="UP001158576"/>
    </source>
</evidence>
<sequence length="168" mass="18966">MIVTIKNFDFHTANKGGVFYIDAAVISNADNFFPDGFSGEEIELRLPIRTKHELEVEFLHLLEFRHTKKELLVEIEREALQTLSEQIRNEPKAYIFRYASPFQPEKEPSHDCPVCGQENVFKSTSILGWNLGTTPDDDVITQPEQTGTIYIDGDNQVVAPPPRSGTSA</sequence>
<dbReference type="Proteomes" id="UP001158576">
    <property type="component" value="Chromosome 1"/>
</dbReference>
<name>A0ABN7SPU7_OIKDI</name>
<keyword evidence="2" id="KW-1185">Reference proteome</keyword>
<evidence type="ECO:0000313" key="1">
    <source>
        <dbReference type="EMBL" id="CAG5101835.1"/>
    </source>
</evidence>
<gene>
    <name evidence="1" type="ORF">OKIOD_LOCUS8787</name>
</gene>
<proteinExistence type="predicted"/>
<reference evidence="1 2" key="1">
    <citation type="submission" date="2021-04" db="EMBL/GenBank/DDBJ databases">
        <authorList>
            <person name="Bliznina A."/>
        </authorList>
    </citation>
    <scope>NUCLEOTIDE SEQUENCE [LARGE SCALE GENOMIC DNA]</scope>
</reference>
<organism evidence="1 2">
    <name type="scientific">Oikopleura dioica</name>
    <name type="common">Tunicate</name>
    <dbReference type="NCBI Taxonomy" id="34765"/>
    <lineage>
        <taxon>Eukaryota</taxon>
        <taxon>Metazoa</taxon>
        <taxon>Chordata</taxon>
        <taxon>Tunicata</taxon>
        <taxon>Appendicularia</taxon>
        <taxon>Copelata</taxon>
        <taxon>Oikopleuridae</taxon>
        <taxon>Oikopleura</taxon>
    </lineage>
</organism>
<protein>
    <submittedName>
        <fullName evidence="1">Oidioi.mRNA.OKI2018_I69.chr1.g22.t1.cds</fullName>
    </submittedName>
</protein>